<dbReference type="Pfam" id="PF13032">
    <property type="entry name" value="RNaseH_pPIWI_RE"/>
    <property type="match status" value="1"/>
</dbReference>
<comment type="caution">
    <text evidence="5">The sequence shown here is derived from an EMBL/GenBank/DDBJ whole genome shotgun (WGS) entry which is preliminary data.</text>
</comment>
<feature type="domain" description="pPIWI-RE RNaseH" evidence="2">
    <location>
        <begin position="567"/>
        <end position="846"/>
    </location>
</feature>
<evidence type="ECO:0000259" key="3">
    <source>
        <dbReference type="Pfam" id="PF13111"/>
    </source>
</evidence>
<dbReference type="RefSeq" id="WP_209696304.1">
    <property type="nucleotide sequence ID" value="NZ_BAAAVU010000001.1"/>
</dbReference>
<dbReference type="InterPro" id="IPR040496">
    <property type="entry name" value="MID_pPIWI_RE"/>
</dbReference>
<dbReference type="InterPro" id="IPR025085">
    <property type="entry name" value="pPIWI_RE_X"/>
</dbReference>
<evidence type="ECO:0008006" key="7">
    <source>
        <dbReference type="Google" id="ProtNLM"/>
    </source>
</evidence>
<dbReference type="Pfam" id="PF18157">
    <property type="entry name" value="MID_pPIWI_RE"/>
    <property type="match status" value="1"/>
</dbReference>
<feature type="compositionally biased region" description="Basic and acidic residues" evidence="1">
    <location>
        <begin position="837"/>
        <end position="852"/>
    </location>
</feature>
<feature type="domain" description="pPIWI-RE module N-terminal" evidence="3">
    <location>
        <begin position="17"/>
        <end position="364"/>
    </location>
</feature>
<dbReference type="EMBL" id="JAGINT010000002">
    <property type="protein sequence ID" value="MBP2353324.1"/>
    <property type="molecule type" value="Genomic_DNA"/>
</dbReference>
<dbReference type="Pfam" id="PF13111">
    <property type="entry name" value="pPIWI_RE_X"/>
    <property type="match status" value="1"/>
</dbReference>
<evidence type="ECO:0000313" key="6">
    <source>
        <dbReference type="Proteomes" id="UP000755585"/>
    </source>
</evidence>
<dbReference type="Proteomes" id="UP000755585">
    <property type="component" value="Unassembled WGS sequence"/>
</dbReference>
<evidence type="ECO:0000259" key="2">
    <source>
        <dbReference type="Pfam" id="PF13032"/>
    </source>
</evidence>
<keyword evidence="6" id="KW-1185">Reference proteome</keyword>
<protein>
    <recommendedName>
        <fullName evidence="7">DUF3893 domain-containing protein</fullName>
    </recommendedName>
</protein>
<evidence type="ECO:0000313" key="5">
    <source>
        <dbReference type="EMBL" id="MBP2353324.1"/>
    </source>
</evidence>
<accession>A0ABS4UNY1</accession>
<feature type="region of interest" description="Disordered" evidence="1">
    <location>
        <begin position="836"/>
        <end position="859"/>
    </location>
</feature>
<name>A0ABS4UNY1_9ACTN</name>
<dbReference type="InterPro" id="IPR024996">
    <property type="entry name" value="RNaseH_pPIWI_RE"/>
</dbReference>
<reference evidence="5 6" key="1">
    <citation type="submission" date="2021-03" db="EMBL/GenBank/DDBJ databases">
        <title>Sequencing the genomes of 1000 actinobacteria strains.</title>
        <authorList>
            <person name="Klenk H.-P."/>
        </authorList>
    </citation>
    <scope>NUCLEOTIDE SEQUENCE [LARGE SCALE GENOMIC DNA]</scope>
    <source>
        <strain evidence="5 6">DSM 18824</strain>
    </source>
</reference>
<gene>
    <name evidence="5" type="ORF">JOF29_004434</name>
</gene>
<sequence>MTNTVTTDLAKGLHTLAYEIDPQSLGTVAIYPMNPDFLAGWDGMTKLLQNRLARDEVMPSYTALTVALTAVTGQPVTLFPGRQGTRDSDALLITTQPIDPWIMHTAIRKFEQLTTGDHTSDTLAALLPIGITPRIENLADFIERDKVNQPVSAPRWFYQAARWELARRLAAEPLLIDGTYPIQLRMDTEGNLLAFDNPISLPSGKTRTGHATQYVSTAIVTVPGAANFYLSLDGHVARHPTTWSFVKNAYIDRGSGPADPILRLPVLSPYPKIGRDHAQTKGHVADVIDALGLSAITLPAEFGTEAGQVRPIGKPLFHPTGKGPGVRFLYQLGQHATRQLGIQPLRYAKTSMSVKAFDDHAIPAAKIDDAVLASGLQHLRIVCLYSTPIVRRRMQEVMATYSAAPDTSLAGIPDGQTIQLTGRLSVIMAEAGDILDHGPQPRVLNDQAWLKAQPGTGIAALAETFWDPEDPPKDDAKPIVRRLLGEEGIVSQFINSNWTPAKPKAANKAKTKDAQGNETIVQPKKASDYPAIGAMRDLFRQAGVIDDRLGQAMVKGDTVTLDRSAILVGIHIRQDTPRRQRNGYKPANSLVIRLTALHAEADLNQPWRVKSAGKPGQPWLSYREANAEYYTDPIGMKELSRTVDKREAVQAYVEQALQAAEFPRDRPVVLFVDAESCKGLWSGLNDTALGRGPLPGDSLNHPDLAVVRCASGQRVPQATHRGHGTPVADPHQPALPQMQVYGHSENGTGSWLLAQASKTYRGKSIGAKTGAKYTRWTLPTDQAKFHAEDWHALTMIEITIARAGSWQPAVLVELTARLCHQAAAWDDRTKKPVPLHLAERSDLDHPHNHGESTPESNEP</sequence>
<organism evidence="5 6">
    <name type="scientific">Kribbella aluminosa</name>
    <dbReference type="NCBI Taxonomy" id="416017"/>
    <lineage>
        <taxon>Bacteria</taxon>
        <taxon>Bacillati</taxon>
        <taxon>Actinomycetota</taxon>
        <taxon>Actinomycetes</taxon>
        <taxon>Propionibacteriales</taxon>
        <taxon>Kribbellaceae</taxon>
        <taxon>Kribbella</taxon>
    </lineage>
</organism>
<feature type="domain" description="Prokaryotic pPIWI-RE MID" evidence="4">
    <location>
        <begin position="467"/>
        <end position="548"/>
    </location>
</feature>
<proteinExistence type="predicted"/>
<evidence type="ECO:0000259" key="4">
    <source>
        <dbReference type="Pfam" id="PF18157"/>
    </source>
</evidence>
<evidence type="ECO:0000256" key="1">
    <source>
        <dbReference type="SAM" id="MobiDB-lite"/>
    </source>
</evidence>